<accession>A0A3Q0JI42</accession>
<reference evidence="2" key="1">
    <citation type="submission" date="2025-08" db="UniProtKB">
        <authorList>
            <consortium name="RefSeq"/>
        </authorList>
    </citation>
    <scope>IDENTIFICATION</scope>
</reference>
<evidence type="ECO:0000313" key="1">
    <source>
        <dbReference type="Proteomes" id="UP000079169"/>
    </source>
</evidence>
<dbReference type="AlphaFoldDB" id="A0A3Q0JI42"/>
<dbReference type="KEGG" id="dci:113472503"/>
<keyword evidence="1" id="KW-1185">Reference proteome</keyword>
<proteinExistence type="predicted"/>
<organism evidence="1 2">
    <name type="scientific">Diaphorina citri</name>
    <name type="common">Asian citrus psyllid</name>
    <dbReference type="NCBI Taxonomy" id="121845"/>
    <lineage>
        <taxon>Eukaryota</taxon>
        <taxon>Metazoa</taxon>
        <taxon>Ecdysozoa</taxon>
        <taxon>Arthropoda</taxon>
        <taxon>Hexapoda</taxon>
        <taxon>Insecta</taxon>
        <taxon>Pterygota</taxon>
        <taxon>Neoptera</taxon>
        <taxon>Paraneoptera</taxon>
        <taxon>Hemiptera</taxon>
        <taxon>Sternorrhyncha</taxon>
        <taxon>Psylloidea</taxon>
        <taxon>Psyllidae</taxon>
        <taxon>Diaphorininae</taxon>
        <taxon>Diaphorina</taxon>
    </lineage>
</organism>
<sequence>MDEDVDEFSDRTYEFSYPGLFTPKVVFEGAESKVLPSPVRSDSQQRVAVSQFSSSQWNNNTYLSWNKPMEEVSINPDHTKIMEEVIVLGDHTLTPLKTNSTSTPSTSRSMPRVEFGEQLLTPLKVKQTASPRGSKSIHAVKFGEQLLTPLKVKKAASPQGSKSIHAVKFGEQLLTPLKVKQTASPRGSKSIHAVKFGEQLLTPLKVKQTASLQGSKSIHAVKNAKQTASPQGSKSIPIVEFDVSPQKIVSPRMTRTPKKSLQKFKKTEATKIREDLASVTALRIEAVELEVKLMKEKHKVSINLLQEKLATQALKHKYYEEKMRRLA</sequence>
<protein>
    <submittedName>
        <fullName evidence="2">Uncharacterized protein LOC113472503</fullName>
    </submittedName>
</protein>
<dbReference type="Proteomes" id="UP000079169">
    <property type="component" value="Unplaced"/>
</dbReference>
<dbReference type="PaxDb" id="121845-A0A3Q0JI42"/>
<name>A0A3Q0JI42_DIACI</name>
<dbReference type="RefSeq" id="XP_026688077.1">
    <property type="nucleotide sequence ID" value="XM_026832276.1"/>
</dbReference>
<dbReference type="GeneID" id="113472503"/>
<gene>
    <name evidence="2" type="primary">LOC113472503</name>
</gene>
<evidence type="ECO:0000313" key="2">
    <source>
        <dbReference type="RefSeq" id="XP_026688077.1"/>
    </source>
</evidence>